<feature type="domain" description="Peptidase S8/S53" evidence="7">
    <location>
        <begin position="266"/>
        <end position="506"/>
    </location>
</feature>
<keyword evidence="3 5" id="KW-0378">Hydrolase</keyword>
<keyword evidence="4 5" id="KW-0720">Serine protease</keyword>
<evidence type="ECO:0000256" key="2">
    <source>
        <dbReference type="ARBA" id="ARBA00022670"/>
    </source>
</evidence>
<dbReference type="InterPro" id="IPR036852">
    <property type="entry name" value="Peptidase_S8/S53_dom_sf"/>
</dbReference>
<dbReference type="PANTHER" id="PTHR43806:SF11">
    <property type="entry name" value="CEREVISIN-RELATED"/>
    <property type="match status" value="1"/>
</dbReference>
<feature type="compositionally biased region" description="Polar residues" evidence="6">
    <location>
        <begin position="10"/>
        <end position="29"/>
    </location>
</feature>
<feature type="compositionally biased region" description="Low complexity" evidence="6">
    <location>
        <begin position="608"/>
        <end position="622"/>
    </location>
</feature>
<name>A0A8J3U4D9_9ACTN</name>
<accession>A0A8J3U4D9</accession>
<dbReference type="Gene3D" id="3.40.50.200">
    <property type="entry name" value="Peptidase S8/S53 domain"/>
    <property type="match status" value="1"/>
</dbReference>
<feature type="compositionally biased region" description="Low complexity" evidence="6">
    <location>
        <begin position="658"/>
        <end position="671"/>
    </location>
</feature>
<gene>
    <name evidence="8" type="ORF">Pph01_32320</name>
</gene>
<dbReference type="SUPFAM" id="SSF52743">
    <property type="entry name" value="Subtilisin-like"/>
    <property type="match status" value="1"/>
</dbReference>
<dbReference type="GO" id="GO:0006508">
    <property type="term" value="P:proteolysis"/>
    <property type="evidence" value="ECO:0007669"/>
    <property type="project" value="UniProtKB-KW"/>
</dbReference>
<feature type="region of interest" description="Disordered" evidence="6">
    <location>
        <begin position="1"/>
        <end position="38"/>
    </location>
</feature>
<proteinExistence type="inferred from homology"/>
<feature type="compositionally biased region" description="Polar residues" evidence="6">
    <location>
        <begin position="584"/>
        <end position="595"/>
    </location>
</feature>
<feature type="region of interest" description="Disordered" evidence="6">
    <location>
        <begin position="652"/>
        <end position="720"/>
    </location>
</feature>
<dbReference type="PROSITE" id="PS00137">
    <property type="entry name" value="SUBTILASE_HIS"/>
    <property type="match status" value="1"/>
</dbReference>
<dbReference type="GO" id="GO:0004252">
    <property type="term" value="F:serine-type endopeptidase activity"/>
    <property type="evidence" value="ECO:0007669"/>
    <property type="project" value="UniProtKB-UniRule"/>
</dbReference>
<dbReference type="InterPro" id="IPR050131">
    <property type="entry name" value="Peptidase_S8_subtilisin-like"/>
</dbReference>
<feature type="active site" description="Charge relay system" evidence="5">
    <location>
        <position position="480"/>
    </location>
</feature>
<dbReference type="InterPro" id="IPR015500">
    <property type="entry name" value="Peptidase_S8_subtilisin-rel"/>
</dbReference>
<comment type="similarity">
    <text evidence="1 5">Belongs to the peptidase S8 family.</text>
</comment>
<evidence type="ECO:0000256" key="5">
    <source>
        <dbReference type="PROSITE-ProRule" id="PRU01240"/>
    </source>
</evidence>
<evidence type="ECO:0000259" key="7">
    <source>
        <dbReference type="Pfam" id="PF00082"/>
    </source>
</evidence>
<dbReference type="EMBL" id="BOOP01000013">
    <property type="protein sequence ID" value="GII38229.1"/>
    <property type="molecule type" value="Genomic_DNA"/>
</dbReference>
<feature type="active site" description="Charge relay system" evidence="5">
    <location>
        <position position="275"/>
    </location>
</feature>
<comment type="caution">
    <text evidence="8">The sequence shown here is derived from an EMBL/GenBank/DDBJ whole genome shotgun (WGS) entry which is preliminary data.</text>
</comment>
<dbReference type="InterPro" id="IPR022398">
    <property type="entry name" value="Peptidase_S8_His-AS"/>
</dbReference>
<evidence type="ECO:0000313" key="9">
    <source>
        <dbReference type="Proteomes" id="UP000622547"/>
    </source>
</evidence>
<sequence length="775" mass="78369">MTTDDKPKNGSGQSRPTGANRSRQTSRQGPQPVLPRPLRYMVALPPPQARPQAGATGAVLDADGLLRLLEGDPEVGVRRRLPARSGEPGAGGRPFPSVVVVDMTAEHAAELRRRLPQLHIERDRLLTYSEVPVPPRRRKPAPAAPPLGIESTFAFLVRDSAGAPVPGAVVVLTGSGLPAQAVTGPDGRATVTMAGETAESIVSVLVTPRSGHWSVYVERPALSSSRENLIEPETLSEGLEGLPGRQVFGWGQTAMDLDRLPRALRGAGAKIAIIDSGAATEHPDLIGQVTCGIDLAGGKPDGWADDTAHHGSHCAGIIAGGDDGRGIVGFAAEAEVHACKIFPGGRFSDLIEALDYCIDQRIDVINLSLGSRHPSRLVAAKIDEARRAGVACVVAAGSDGGSVCFPGTLPTVLTVAAIGKLGTFPDGTGHAAEVRGPVTGEGYFSPLFTCRGPEVDVCAPGVAVPSCVPPGTYAAWDGTSMAAPHVTGLAALVLAHHEDFRHAYVRRDARRVDRLFHVIRSSCQALDLGDPYRTGAGLPNVLRALGPALTQVTPQPEEVRRWSVELTAEMVLAGLTALGPAQADPNQMGPNQMGPNQVGADQTGGAGHAQAAGAGPAAGTAPMNGYAPQDGFAPSPAGMAVMNGPAQVDGMMPANGLPAGPGRTPGAAAGPSVLAASNGSDAAGAVPAGDPERAAGDGAGAANATPAASGADGAPAPGVTAETGAIFDGVPGGAATVGGGAHDGLRDGTAALAWLAREMGAAGLIAGRRGAGPLL</sequence>
<protein>
    <recommendedName>
        <fullName evidence="7">Peptidase S8/S53 domain-containing protein</fullName>
    </recommendedName>
</protein>
<organism evidence="8 9">
    <name type="scientific">Planotetraspora phitsanulokensis</name>
    <dbReference type="NCBI Taxonomy" id="575192"/>
    <lineage>
        <taxon>Bacteria</taxon>
        <taxon>Bacillati</taxon>
        <taxon>Actinomycetota</taxon>
        <taxon>Actinomycetes</taxon>
        <taxon>Streptosporangiales</taxon>
        <taxon>Streptosporangiaceae</taxon>
        <taxon>Planotetraspora</taxon>
    </lineage>
</organism>
<reference evidence="8 9" key="1">
    <citation type="submission" date="2021-01" db="EMBL/GenBank/DDBJ databases">
        <title>Whole genome shotgun sequence of Planotetraspora phitsanulokensis NBRC 104273.</title>
        <authorList>
            <person name="Komaki H."/>
            <person name="Tamura T."/>
        </authorList>
    </citation>
    <scope>NUCLEOTIDE SEQUENCE [LARGE SCALE GENOMIC DNA]</scope>
    <source>
        <strain evidence="8 9">NBRC 104273</strain>
    </source>
</reference>
<feature type="active site" description="Charge relay system" evidence="5">
    <location>
        <position position="310"/>
    </location>
</feature>
<evidence type="ECO:0000256" key="3">
    <source>
        <dbReference type="ARBA" id="ARBA00022801"/>
    </source>
</evidence>
<keyword evidence="2 5" id="KW-0645">Protease</keyword>
<dbReference type="PROSITE" id="PS51892">
    <property type="entry name" value="SUBTILASE"/>
    <property type="match status" value="1"/>
</dbReference>
<evidence type="ECO:0000313" key="8">
    <source>
        <dbReference type="EMBL" id="GII38229.1"/>
    </source>
</evidence>
<dbReference type="AlphaFoldDB" id="A0A8J3U4D9"/>
<dbReference type="RefSeq" id="WP_204073880.1">
    <property type="nucleotide sequence ID" value="NZ_BAABHI010000009.1"/>
</dbReference>
<evidence type="ECO:0000256" key="6">
    <source>
        <dbReference type="SAM" id="MobiDB-lite"/>
    </source>
</evidence>
<dbReference type="Pfam" id="PF00082">
    <property type="entry name" value="Peptidase_S8"/>
    <property type="match status" value="1"/>
</dbReference>
<evidence type="ECO:0000256" key="4">
    <source>
        <dbReference type="ARBA" id="ARBA00022825"/>
    </source>
</evidence>
<dbReference type="InterPro" id="IPR023828">
    <property type="entry name" value="Peptidase_S8_Ser-AS"/>
</dbReference>
<dbReference type="PRINTS" id="PR00723">
    <property type="entry name" value="SUBTILISIN"/>
</dbReference>
<evidence type="ECO:0000256" key="1">
    <source>
        <dbReference type="ARBA" id="ARBA00011073"/>
    </source>
</evidence>
<dbReference type="InterPro" id="IPR000209">
    <property type="entry name" value="Peptidase_S8/S53_dom"/>
</dbReference>
<dbReference type="PROSITE" id="PS00138">
    <property type="entry name" value="SUBTILASE_SER"/>
    <property type="match status" value="1"/>
</dbReference>
<dbReference type="PANTHER" id="PTHR43806">
    <property type="entry name" value="PEPTIDASE S8"/>
    <property type="match status" value="1"/>
</dbReference>
<feature type="region of interest" description="Disordered" evidence="6">
    <location>
        <begin position="581"/>
        <end position="629"/>
    </location>
</feature>
<feature type="compositionally biased region" description="Low complexity" evidence="6">
    <location>
        <begin position="700"/>
        <end position="718"/>
    </location>
</feature>
<keyword evidence="9" id="KW-1185">Reference proteome</keyword>
<dbReference type="Proteomes" id="UP000622547">
    <property type="component" value="Unassembled WGS sequence"/>
</dbReference>